<dbReference type="Gene3D" id="3.90.950.20">
    <property type="entry name" value="CinA-like"/>
    <property type="match status" value="1"/>
</dbReference>
<feature type="domain" description="CinA C-terminal" evidence="1">
    <location>
        <begin position="50"/>
        <end position="191"/>
    </location>
</feature>
<proteinExistence type="predicted"/>
<comment type="caution">
    <text evidence="2">The sequence shown here is derived from an EMBL/GenBank/DDBJ whole genome shotgun (WGS) entry which is preliminary data.</text>
</comment>
<dbReference type="NCBIfam" id="TIGR00199">
    <property type="entry name" value="PncC_domain"/>
    <property type="match status" value="1"/>
</dbReference>
<organism evidence="2 3">
    <name type="scientific">Sphingobacterium deserti</name>
    <dbReference type="NCBI Taxonomy" id="1229276"/>
    <lineage>
        <taxon>Bacteria</taxon>
        <taxon>Pseudomonadati</taxon>
        <taxon>Bacteroidota</taxon>
        <taxon>Sphingobacteriia</taxon>
        <taxon>Sphingobacteriales</taxon>
        <taxon>Sphingobacteriaceae</taxon>
        <taxon>Sphingobacterium</taxon>
    </lineage>
</organism>
<dbReference type="AlphaFoldDB" id="A0A0B8T669"/>
<dbReference type="InterPro" id="IPR036653">
    <property type="entry name" value="CinA-like_C"/>
</dbReference>
<accession>A0A0B8T669</accession>
<dbReference type="STRING" id="1229276.DI53_3600"/>
<sequence>MLKIACVKISRIHQSFGHYEVSFGFNRRNCTAQGLTMDNRQMNIYYKSAVAQCSSLLAEHHLSIAFAESATAGRLAYEFSLTPQSGDILKGGIVCYNACVKEDMLGVPKATIDTYTPESAEVTTSMCWSLKRKMSAEICVAITGLTTPGGSESPGKPVGTMFFSIVHNASLHEHRVVHQGSPEEIIEKTIVDICQTIIDILRVSR</sequence>
<dbReference type="Proteomes" id="UP000031802">
    <property type="component" value="Unassembled WGS sequence"/>
</dbReference>
<evidence type="ECO:0000313" key="3">
    <source>
        <dbReference type="Proteomes" id="UP000031802"/>
    </source>
</evidence>
<name>A0A0B8T669_9SPHI</name>
<dbReference type="PATRIC" id="fig|1229276.3.peg.3715"/>
<keyword evidence="3" id="KW-1185">Reference proteome</keyword>
<dbReference type="Pfam" id="PF02464">
    <property type="entry name" value="CinA"/>
    <property type="match status" value="1"/>
</dbReference>
<reference evidence="2 3" key="2">
    <citation type="journal article" date="2015" name="PLoS ONE">
        <title>Whole-Genome Optical Mapping and Finished Genome Sequence of Sphingobacterium deserti sp. nov., a New Species Isolated from the Western Desert of China.</title>
        <authorList>
            <person name="Teng C."/>
            <person name="Zhou Z."/>
            <person name="Molnar I."/>
            <person name="Li X."/>
            <person name="Tang R."/>
            <person name="Chen M."/>
            <person name="Wang L."/>
            <person name="Su S."/>
            <person name="Zhang W."/>
            <person name="Lin M."/>
        </authorList>
    </citation>
    <scope>NUCLEOTIDE SEQUENCE [LARGE SCALE GENOMIC DNA]</scope>
    <source>
        <strain evidence="3">ACCC05744</strain>
    </source>
</reference>
<dbReference type="EMBL" id="JJMU01000066">
    <property type="protein sequence ID" value="KGE12560.1"/>
    <property type="molecule type" value="Genomic_DNA"/>
</dbReference>
<gene>
    <name evidence="2" type="ORF">DI53_3600</name>
</gene>
<dbReference type="InterPro" id="IPR008136">
    <property type="entry name" value="CinA_C"/>
</dbReference>
<reference evidence="3" key="1">
    <citation type="submission" date="2014-04" db="EMBL/GenBank/DDBJ databases">
        <title>Whole-Genome optical mapping and complete genome sequence of Sphingobacterium deserti sp. nov., a new spaces isolated from desert in the west of China.</title>
        <authorList>
            <person name="Teng C."/>
            <person name="Zhou Z."/>
            <person name="Li X."/>
            <person name="Chen M."/>
            <person name="Lin M."/>
            <person name="Wang L."/>
            <person name="Su S."/>
            <person name="Zhang C."/>
            <person name="Zhang W."/>
        </authorList>
    </citation>
    <scope>NUCLEOTIDE SEQUENCE [LARGE SCALE GENOMIC DNA]</scope>
    <source>
        <strain evidence="3">ACCC05744</strain>
    </source>
</reference>
<protein>
    <submittedName>
        <fullName evidence="2">CinA domain protein</fullName>
    </submittedName>
</protein>
<evidence type="ECO:0000259" key="1">
    <source>
        <dbReference type="Pfam" id="PF02464"/>
    </source>
</evidence>
<dbReference type="SUPFAM" id="SSF142433">
    <property type="entry name" value="CinA-like"/>
    <property type="match status" value="1"/>
</dbReference>
<evidence type="ECO:0000313" key="2">
    <source>
        <dbReference type="EMBL" id="KGE12560.1"/>
    </source>
</evidence>
<dbReference type="eggNOG" id="COG1546">
    <property type="taxonomic scope" value="Bacteria"/>
</dbReference>